<dbReference type="GO" id="GO:0019774">
    <property type="term" value="C:proteasome core complex, beta-subunit complex"/>
    <property type="evidence" value="ECO:0007669"/>
    <property type="project" value="EnsemblFungi"/>
</dbReference>
<comment type="subcellular location">
    <subcellularLocation>
        <location evidence="2">Nucleus</location>
    </subcellularLocation>
</comment>
<name>S7XLE1_SPRLO</name>
<keyword evidence="4" id="KW-0963">Cytoplasm</keyword>
<evidence type="ECO:0000313" key="10">
    <source>
        <dbReference type="EMBL" id="EPR79899.1"/>
    </source>
</evidence>
<gene>
    <name evidence="10" type="ORF">SLOPH_2674</name>
</gene>
<reference evidence="11" key="1">
    <citation type="journal article" date="2013" name="PLoS Genet.">
        <title>The genome of Spraguea lophii and the basis of host-microsporidian interactions.</title>
        <authorList>
            <person name="Campbell S.E."/>
            <person name="Williams T.A."/>
            <person name="Yousuf A."/>
            <person name="Soanes D.M."/>
            <person name="Paszkiewicz K.H."/>
            <person name="Williams B.A.P."/>
        </authorList>
    </citation>
    <scope>NUCLEOTIDE SEQUENCE [LARGE SCALE GENOMIC DNA]</scope>
    <source>
        <strain evidence="11">42_110</strain>
    </source>
</reference>
<dbReference type="VEuPathDB" id="MicrosporidiaDB:SLOPH_2674"/>
<comment type="caution">
    <text evidence="10">The sequence shown here is derived from an EMBL/GenBank/DDBJ whole genome shotgun (WGS) entry which is preliminary data.</text>
</comment>
<dbReference type="HOGENOM" id="CLU_035750_5_2_1"/>
<evidence type="ECO:0000256" key="3">
    <source>
        <dbReference type="ARBA" id="ARBA00012039"/>
    </source>
</evidence>
<accession>S7XLE1</accession>
<dbReference type="PANTHER" id="PTHR32194:SF0">
    <property type="entry name" value="ATP-DEPENDENT PROTEASE SUBUNIT HSLV"/>
    <property type="match status" value="1"/>
</dbReference>
<dbReference type="PANTHER" id="PTHR32194">
    <property type="entry name" value="METALLOPROTEASE TLDD"/>
    <property type="match status" value="1"/>
</dbReference>
<dbReference type="PRINTS" id="PR00141">
    <property type="entry name" value="PROTEASOME"/>
</dbReference>
<dbReference type="GO" id="GO:0034515">
    <property type="term" value="C:proteasome storage granule"/>
    <property type="evidence" value="ECO:0007669"/>
    <property type="project" value="EnsemblFungi"/>
</dbReference>
<evidence type="ECO:0000256" key="8">
    <source>
        <dbReference type="ARBA" id="ARBA00022942"/>
    </source>
</evidence>
<dbReference type="EC" id="3.4.25.1" evidence="3"/>
<sequence>MHTNEEVMTGTTLLAVKTSNGVIIASDTRTSAGIYITSRITNKLTEVEEKIYCLRSGSAADTQTIVKVVKSRFKQHYLIGESEPLVKDCAEIVSNIIYEYPQMLAGIIVAGYDNVEKGSIYSIGLGGVLLKKNFAIGGSGSIFLYSLFDSMYKEDMSDEEKFEFAKKAVALAIKRDNASGGCVRLSVIKNEGVEKYYFPISEITI</sequence>
<evidence type="ECO:0000256" key="5">
    <source>
        <dbReference type="ARBA" id="ARBA00022670"/>
    </source>
</evidence>
<dbReference type="AlphaFoldDB" id="S7XLE1"/>
<dbReference type="GO" id="GO:0005634">
    <property type="term" value="C:nucleus"/>
    <property type="evidence" value="ECO:0007669"/>
    <property type="project" value="UniProtKB-SubCell"/>
</dbReference>
<evidence type="ECO:0000256" key="7">
    <source>
        <dbReference type="ARBA" id="ARBA00022801"/>
    </source>
</evidence>
<keyword evidence="7" id="KW-0378">Hydrolase</keyword>
<dbReference type="InParanoid" id="S7XLE1"/>
<dbReference type="PROSITE" id="PS51476">
    <property type="entry name" value="PROTEASOME_BETA_2"/>
    <property type="match status" value="1"/>
</dbReference>
<dbReference type="Proteomes" id="UP000014978">
    <property type="component" value="Unassembled WGS sequence"/>
</dbReference>
<dbReference type="Gene3D" id="3.60.20.10">
    <property type="entry name" value="Glutamine Phosphoribosylpyrophosphate, subunit 1, domain 1"/>
    <property type="match status" value="1"/>
</dbReference>
<dbReference type="InterPro" id="IPR023333">
    <property type="entry name" value="Proteasome_suB-type"/>
</dbReference>
<evidence type="ECO:0000256" key="9">
    <source>
        <dbReference type="PIRSR" id="PIRSR600243-1"/>
    </source>
</evidence>
<organism evidence="10 11">
    <name type="scientific">Spraguea lophii (strain 42_110)</name>
    <name type="common">Microsporidian parasite</name>
    <dbReference type="NCBI Taxonomy" id="1358809"/>
    <lineage>
        <taxon>Eukaryota</taxon>
        <taxon>Fungi</taxon>
        <taxon>Fungi incertae sedis</taxon>
        <taxon>Microsporidia</taxon>
        <taxon>Spragueidae</taxon>
        <taxon>Spraguea</taxon>
    </lineage>
</organism>
<dbReference type="GO" id="GO:0010499">
    <property type="term" value="P:proteasomal ubiquitin-independent protein catabolic process"/>
    <property type="evidence" value="ECO:0007669"/>
    <property type="project" value="EnsemblFungi"/>
</dbReference>
<protein>
    <recommendedName>
        <fullName evidence="3">proteasome endopeptidase complex</fullName>
        <ecNumber evidence="3">3.4.25.1</ecNumber>
    </recommendedName>
</protein>
<dbReference type="SUPFAM" id="SSF56235">
    <property type="entry name" value="N-terminal nucleophile aminohydrolases (Ntn hydrolases)"/>
    <property type="match status" value="1"/>
</dbReference>
<keyword evidence="11" id="KW-1185">Reference proteome</keyword>
<evidence type="ECO:0000256" key="4">
    <source>
        <dbReference type="ARBA" id="ARBA00022490"/>
    </source>
</evidence>
<dbReference type="OMA" id="TFIYGYC"/>
<proteinExistence type="predicted"/>
<keyword evidence="5" id="KW-0645">Protease</keyword>
<dbReference type="GO" id="GO:0004298">
    <property type="term" value="F:threonine-type endopeptidase activity"/>
    <property type="evidence" value="ECO:0007669"/>
    <property type="project" value="UniProtKB-KW"/>
</dbReference>
<dbReference type="FunCoup" id="S7XLE1">
    <property type="interactions" value="200"/>
</dbReference>
<dbReference type="Pfam" id="PF00227">
    <property type="entry name" value="Proteasome"/>
    <property type="match status" value="1"/>
</dbReference>
<dbReference type="InterPro" id="IPR001353">
    <property type="entry name" value="Proteasome_sua/b"/>
</dbReference>
<evidence type="ECO:0000256" key="2">
    <source>
        <dbReference type="ARBA" id="ARBA00004123"/>
    </source>
</evidence>
<dbReference type="InterPro" id="IPR000243">
    <property type="entry name" value="Pept_T1A_subB"/>
</dbReference>
<comment type="catalytic activity">
    <reaction evidence="1">
        <text>Cleavage of peptide bonds with very broad specificity.</text>
        <dbReference type="EC" id="3.4.25.1"/>
    </reaction>
</comment>
<feature type="active site" description="Nucleophile" evidence="9">
    <location>
        <position position="11"/>
    </location>
</feature>
<dbReference type="GO" id="GO:0043161">
    <property type="term" value="P:proteasome-mediated ubiquitin-dependent protein catabolic process"/>
    <property type="evidence" value="ECO:0007669"/>
    <property type="project" value="EnsemblFungi"/>
</dbReference>
<dbReference type="STRING" id="1358809.S7XLE1"/>
<dbReference type="InterPro" id="IPR029055">
    <property type="entry name" value="Ntn_hydrolases_N"/>
</dbReference>
<dbReference type="OrthoDB" id="7854943at2759"/>
<keyword evidence="6" id="KW-0888">Threonine protease</keyword>
<evidence type="ECO:0000313" key="11">
    <source>
        <dbReference type="Proteomes" id="UP000014978"/>
    </source>
</evidence>
<evidence type="ECO:0000256" key="6">
    <source>
        <dbReference type="ARBA" id="ARBA00022698"/>
    </source>
</evidence>
<keyword evidence="8 10" id="KW-0647">Proteasome</keyword>
<evidence type="ECO:0000256" key="1">
    <source>
        <dbReference type="ARBA" id="ARBA00001198"/>
    </source>
</evidence>
<dbReference type="EMBL" id="ATCN01000078">
    <property type="protein sequence ID" value="EPR79899.1"/>
    <property type="molecule type" value="Genomic_DNA"/>
</dbReference>